<dbReference type="EMBL" id="JACSPQ010000001">
    <property type="protein sequence ID" value="MBD8000878.1"/>
    <property type="molecule type" value="Genomic_DNA"/>
</dbReference>
<dbReference type="RefSeq" id="WP_191709310.1">
    <property type="nucleotide sequence ID" value="NZ_JACSPQ010000001.1"/>
</dbReference>
<dbReference type="Pfam" id="PF13561">
    <property type="entry name" value="adh_short_C2"/>
    <property type="match status" value="1"/>
</dbReference>
<dbReference type="PANTHER" id="PTHR42879">
    <property type="entry name" value="3-OXOACYL-(ACYL-CARRIER-PROTEIN) REDUCTASE"/>
    <property type="match status" value="1"/>
</dbReference>
<evidence type="ECO:0000313" key="4">
    <source>
        <dbReference type="Proteomes" id="UP000616346"/>
    </source>
</evidence>
<comment type="similarity">
    <text evidence="1">Belongs to the short-chain dehydrogenases/reductases (SDR) family.</text>
</comment>
<dbReference type="InterPro" id="IPR002347">
    <property type="entry name" value="SDR_fam"/>
</dbReference>
<accession>A0ABR8V800</accession>
<sequence>MSYNTNKYALVTGGSRGIGRAVAIRLAQSGYNIVINYVSNREQAEETQKIIKELGVEAEILQFDVSKKSEVIAAIEKWKSSHENDYISVLVNNAGIRKDNLLIWMPEEDWSQVLNISLNGFYNVTHALLQNMLVKKWGRIINIVSLSGIKGMPGQVNYSAAKGGVIAATKALAQEVAKKKVTVNAVAPGFIETDMTSDLNQSELKAHIPVGRFGKPEEVAELVNLLASDSAAYITGEVISINGGIYT</sequence>
<feature type="domain" description="Ketoreductase" evidence="2">
    <location>
        <begin position="7"/>
        <end position="194"/>
    </location>
</feature>
<dbReference type="PRINTS" id="PR00081">
    <property type="entry name" value="GDHRDH"/>
</dbReference>
<keyword evidence="3" id="KW-0560">Oxidoreductase</keyword>
<dbReference type="NCBIfam" id="NF004200">
    <property type="entry name" value="PRK05653.1-5"/>
    <property type="match status" value="1"/>
</dbReference>
<protein>
    <submittedName>
        <fullName evidence="3">3-oxoacyl-ACP reductase FabG</fullName>
        <ecNumber evidence="3">1.1.1.100</ecNumber>
    </submittedName>
</protein>
<dbReference type="PANTHER" id="PTHR42879:SF2">
    <property type="entry name" value="3-OXOACYL-[ACYL-CARRIER-PROTEIN] REDUCTASE FABG"/>
    <property type="match status" value="1"/>
</dbReference>
<dbReference type="GO" id="GO:0004316">
    <property type="term" value="F:3-oxoacyl-[acyl-carrier-protein] reductase (NADPH) activity"/>
    <property type="evidence" value="ECO:0007669"/>
    <property type="project" value="UniProtKB-EC"/>
</dbReference>
<keyword evidence="4" id="KW-1185">Reference proteome</keyword>
<evidence type="ECO:0000313" key="3">
    <source>
        <dbReference type="EMBL" id="MBD8000878.1"/>
    </source>
</evidence>
<name>A0ABR8V800_9BACT</name>
<dbReference type="SMART" id="SM00822">
    <property type="entry name" value="PKS_KR"/>
    <property type="match status" value="1"/>
</dbReference>
<dbReference type="NCBIfam" id="NF009466">
    <property type="entry name" value="PRK12826.1-2"/>
    <property type="match status" value="1"/>
</dbReference>
<dbReference type="InterPro" id="IPR050259">
    <property type="entry name" value="SDR"/>
</dbReference>
<dbReference type="InterPro" id="IPR057326">
    <property type="entry name" value="KR_dom"/>
</dbReference>
<gene>
    <name evidence="3" type="primary">fabG</name>
    <name evidence="3" type="ORF">H9626_01365</name>
</gene>
<reference evidence="3 4" key="1">
    <citation type="submission" date="2020-08" db="EMBL/GenBank/DDBJ databases">
        <title>A Genomic Blueprint of the Chicken Gut Microbiome.</title>
        <authorList>
            <person name="Gilroy R."/>
            <person name="Ravi A."/>
            <person name="Getino M."/>
            <person name="Pursley I."/>
            <person name="Horton D.L."/>
            <person name="Alikhan N.-F."/>
            <person name="Baker D."/>
            <person name="Gharbi K."/>
            <person name="Hall N."/>
            <person name="Watson M."/>
            <person name="Adriaenssens E.M."/>
            <person name="Foster-Nyarko E."/>
            <person name="Jarju S."/>
            <person name="Secka A."/>
            <person name="Antonio M."/>
            <person name="Oren A."/>
            <person name="Chaudhuri R."/>
            <person name="La Ragione R.M."/>
            <person name="Hildebrand F."/>
            <person name="Pallen M.J."/>
        </authorList>
    </citation>
    <scope>NUCLEOTIDE SEQUENCE [LARGE SCALE GENOMIC DNA]</scope>
    <source>
        <strain evidence="3 4">Sa1YUN3</strain>
    </source>
</reference>
<comment type="caution">
    <text evidence="3">The sequence shown here is derived from an EMBL/GenBank/DDBJ whole genome shotgun (WGS) entry which is preliminary data.</text>
</comment>
<evidence type="ECO:0000256" key="1">
    <source>
        <dbReference type="ARBA" id="ARBA00006484"/>
    </source>
</evidence>
<dbReference type="SUPFAM" id="SSF51735">
    <property type="entry name" value="NAD(P)-binding Rossmann-fold domains"/>
    <property type="match status" value="1"/>
</dbReference>
<dbReference type="EC" id="1.1.1.100" evidence="3"/>
<dbReference type="PRINTS" id="PR00080">
    <property type="entry name" value="SDRFAMILY"/>
</dbReference>
<dbReference type="Gene3D" id="3.40.50.720">
    <property type="entry name" value="NAD(P)-binding Rossmann-like Domain"/>
    <property type="match status" value="1"/>
</dbReference>
<dbReference type="Proteomes" id="UP000616346">
    <property type="component" value="Unassembled WGS sequence"/>
</dbReference>
<evidence type="ECO:0000259" key="2">
    <source>
        <dbReference type="SMART" id="SM00822"/>
    </source>
</evidence>
<dbReference type="InterPro" id="IPR036291">
    <property type="entry name" value="NAD(P)-bd_dom_sf"/>
</dbReference>
<proteinExistence type="inferred from homology"/>
<organism evidence="3 4">
    <name type="scientific">Phocaeicola faecium</name>
    <dbReference type="NCBI Taxonomy" id="2762213"/>
    <lineage>
        <taxon>Bacteria</taxon>
        <taxon>Pseudomonadati</taxon>
        <taxon>Bacteroidota</taxon>
        <taxon>Bacteroidia</taxon>
        <taxon>Bacteroidales</taxon>
        <taxon>Bacteroidaceae</taxon>
        <taxon>Phocaeicola</taxon>
    </lineage>
</organism>